<dbReference type="GO" id="GO:0005524">
    <property type="term" value="F:ATP binding"/>
    <property type="evidence" value="ECO:0007669"/>
    <property type="project" value="UniProtKB-UniRule"/>
</dbReference>
<keyword evidence="12 15" id="KW-1278">Translocase</keyword>
<dbReference type="AlphaFoldDB" id="A0A1F7GHJ5"/>
<evidence type="ECO:0000256" key="7">
    <source>
        <dbReference type="ARBA" id="ARBA00022723"/>
    </source>
</evidence>
<dbReference type="PROSITE" id="PS51192">
    <property type="entry name" value="HELICASE_ATP_BIND_1"/>
    <property type="match status" value="1"/>
</dbReference>
<dbReference type="InterPro" id="IPR014018">
    <property type="entry name" value="SecA_motor_DEAD"/>
</dbReference>
<dbReference type="PANTHER" id="PTHR30612">
    <property type="entry name" value="SECA INNER MEMBRANE COMPONENT OF SEC PROTEIN SECRETION SYSTEM"/>
    <property type="match status" value="1"/>
</dbReference>
<dbReference type="GO" id="GO:0006605">
    <property type="term" value="P:protein targeting"/>
    <property type="evidence" value="ECO:0007669"/>
    <property type="project" value="UniProtKB-UniRule"/>
</dbReference>
<dbReference type="GO" id="GO:0005886">
    <property type="term" value="C:plasma membrane"/>
    <property type="evidence" value="ECO:0007669"/>
    <property type="project" value="UniProtKB-SubCell"/>
</dbReference>
<dbReference type="PRINTS" id="PR00906">
    <property type="entry name" value="SECA"/>
</dbReference>
<evidence type="ECO:0000256" key="2">
    <source>
        <dbReference type="ARBA" id="ARBA00004170"/>
    </source>
</evidence>
<dbReference type="InterPro" id="IPR036266">
    <property type="entry name" value="SecA_Wing/Scaffold_sf"/>
</dbReference>
<feature type="binding site" evidence="15">
    <location>
        <position position="86"/>
    </location>
    <ligand>
        <name>ATP</name>
        <dbReference type="ChEBI" id="CHEBI:30616"/>
    </ligand>
</feature>
<keyword evidence="11 15" id="KW-0653">Protein transport</keyword>
<dbReference type="GO" id="GO:0043952">
    <property type="term" value="P:protein transport by the Sec complex"/>
    <property type="evidence" value="ECO:0007669"/>
    <property type="project" value="UniProtKB-ARBA"/>
</dbReference>
<evidence type="ECO:0000256" key="12">
    <source>
        <dbReference type="ARBA" id="ARBA00022967"/>
    </source>
</evidence>
<dbReference type="InterPro" id="IPR020937">
    <property type="entry name" value="SecA_CS"/>
</dbReference>
<comment type="similarity">
    <text evidence="3 15 16">Belongs to the SecA family.</text>
</comment>
<dbReference type="PROSITE" id="PS51196">
    <property type="entry name" value="SECA_MOTOR_DEAD"/>
    <property type="match status" value="1"/>
</dbReference>
<keyword evidence="6 15" id="KW-0963">Cytoplasm</keyword>
<feature type="compositionally biased region" description="Polar residues" evidence="17">
    <location>
        <begin position="879"/>
        <end position="896"/>
    </location>
</feature>
<protein>
    <recommendedName>
        <fullName evidence="15 16">Protein translocase subunit SecA</fullName>
        <ecNumber evidence="15">7.4.2.8</ecNumber>
    </recommendedName>
</protein>
<dbReference type="Pfam" id="PF01043">
    <property type="entry name" value="SecA_PP_bind"/>
    <property type="match status" value="1"/>
</dbReference>
<dbReference type="InterPro" id="IPR036670">
    <property type="entry name" value="SecA_X-link_sf"/>
</dbReference>
<keyword evidence="10 15" id="KW-0067">ATP-binding</keyword>
<evidence type="ECO:0000256" key="8">
    <source>
        <dbReference type="ARBA" id="ARBA00022741"/>
    </source>
</evidence>
<keyword evidence="8 15" id="KW-0547">Nucleotide-binding</keyword>
<evidence type="ECO:0000259" key="18">
    <source>
        <dbReference type="PROSITE" id="PS51192"/>
    </source>
</evidence>
<evidence type="ECO:0000256" key="10">
    <source>
        <dbReference type="ARBA" id="ARBA00022840"/>
    </source>
</evidence>
<comment type="cofactor">
    <cofactor evidence="1">
        <name>Zn(2+)</name>
        <dbReference type="ChEBI" id="CHEBI:29105"/>
    </cofactor>
</comment>
<dbReference type="InterPro" id="IPR014001">
    <property type="entry name" value="Helicase_ATP-bd"/>
</dbReference>
<evidence type="ECO:0000259" key="19">
    <source>
        <dbReference type="PROSITE" id="PS51194"/>
    </source>
</evidence>
<dbReference type="Gene3D" id="1.10.3060.10">
    <property type="entry name" value="Helical scaffold and wing domains of SecA"/>
    <property type="match status" value="1"/>
</dbReference>
<dbReference type="Pfam" id="PF07517">
    <property type="entry name" value="SecA_DEAD"/>
    <property type="match status" value="1"/>
</dbReference>
<keyword evidence="9" id="KW-0862">Zinc</keyword>
<dbReference type="PANTHER" id="PTHR30612:SF0">
    <property type="entry name" value="CHLOROPLAST PROTEIN-TRANSPORTING ATPASE"/>
    <property type="match status" value="1"/>
</dbReference>
<dbReference type="SUPFAM" id="SSF81886">
    <property type="entry name" value="Helical scaffold and wing domains of SecA"/>
    <property type="match status" value="1"/>
</dbReference>
<name>A0A1F7GHJ5_9BACT</name>
<organism evidence="21 22">
    <name type="scientific">Candidatus Roizmanbacteria bacterium RIFCSPHIGHO2_01_FULL_39_8</name>
    <dbReference type="NCBI Taxonomy" id="1802033"/>
    <lineage>
        <taxon>Bacteria</taxon>
        <taxon>Candidatus Roizmaniibacteriota</taxon>
    </lineage>
</organism>
<feature type="domain" description="Helicase ATP-binding" evidence="18">
    <location>
        <begin position="88"/>
        <end position="267"/>
    </location>
</feature>
<dbReference type="SUPFAM" id="SSF81767">
    <property type="entry name" value="Pre-protein crosslinking domain of SecA"/>
    <property type="match status" value="1"/>
</dbReference>
<dbReference type="Gene3D" id="3.40.50.300">
    <property type="entry name" value="P-loop containing nucleotide triphosphate hydrolases"/>
    <property type="match status" value="2"/>
</dbReference>
<dbReference type="NCBIfam" id="NF009538">
    <property type="entry name" value="PRK12904.1"/>
    <property type="match status" value="1"/>
</dbReference>
<dbReference type="Gene3D" id="3.90.1440.10">
    <property type="entry name" value="SecA, preprotein cross-linking domain"/>
    <property type="match status" value="1"/>
</dbReference>
<feature type="domain" description="SecA family profile" evidence="20">
    <location>
        <begin position="1"/>
        <end position="613"/>
    </location>
</feature>
<dbReference type="InterPro" id="IPR011116">
    <property type="entry name" value="SecA_Wing/Scaffold"/>
</dbReference>
<dbReference type="Pfam" id="PF21090">
    <property type="entry name" value="P-loop_SecA"/>
    <property type="match status" value="1"/>
</dbReference>
<proteinExistence type="inferred from homology"/>
<evidence type="ECO:0000256" key="6">
    <source>
        <dbReference type="ARBA" id="ARBA00022490"/>
    </source>
</evidence>
<dbReference type="EMBL" id="MFZI01000070">
    <property type="protein sequence ID" value="OGK18458.1"/>
    <property type="molecule type" value="Genomic_DNA"/>
</dbReference>
<evidence type="ECO:0000256" key="3">
    <source>
        <dbReference type="ARBA" id="ARBA00007650"/>
    </source>
</evidence>
<dbReference type="CDD" id="cd18803">
    <property type="entry name" value="SF2_C_secA"/>
    <property type="match status" value="1"/>
</dbReference>
<dbReference type="Gene3D" id="3.10.450.50">
    <property type="match status" value="1"/>
</dbReference>
<dbReference type="HAMAP" id="MF_01382">
    <property type="entry name" value="SecA"/>
    <property type="match status" value="1"/>
</dbReference>
<keyword evidence="13 15" id="KW-0811">Translocation</keyword>
<dbReference type="InterPro" id="IPR001650">
    <property type="entry name" value="Helicase_C-like"/>
</dbReference>
<dbReference type="CDD" id="cd17928">
    <property type="entry name" value="DEXDc_SecA"/>
    <property type="match status" value="1"/>
</dbReference>
<feature type="binding site" evidence="15">
    <location>
        <position position="513"/>
    </location>
    <ligand>
        <name>ATP</name>
        <dbReference type="ChEBI" id="CHEBI:30616"/>
    </ligand>
</feature>
<accession>A0A1F7GHJ5</accession>
<evidence type="ECO:0000256" key="14">
    <source>
        <dbReference type="ARBA" id="ARBA00023136"/>
    </source>
</evidence>
<evidence type="ECO:0000313" key="21">
    <source>
        <dbReference type="EMBL" id="OGK18458.1"/>
    </source>
</evidence>
<dbReference type="SMART" id="SM00490">
    <property type="entry name" value="HELICc"/>
    <property type="match status" value="1"/>
</dbReference>
<evidence type="ECO:0000256" key="17">
    <source>
        <dbReference type="SAM" id="MobiDB-lite"/>
    </source>
</evidence>
<dbReference type="InterPro" id="IPR004027">
    <property type="entry name" value="SEC_C_motif"/>
</dbReference>
<feature type="compositionally biased region" description="Polar residues" evidence="17">
    <location>
        <begin position="858"/>
        <end position="872"/>
    </location>
</feature>
<dbReference type="GO" id="GO:0005829">
    <property type="term" value="C:cytosol"/>
    <property type="evidence" value="ECO:0007669"/>
    <property type="project" value="TreeGrafter"/>
</dbReference>
<reference evidence="21 22" key="1">
    <citation type="journal article" date="2016" name="Nat. Commun.">
        <title>Thousands of microbial genomes shed light on interconnected biogeochemical processes in an aquifer system.</title>
        <authorList>
            <person name="Anantharaman K."/>
            <person name="Brown C.T."/>
            <person name="Hug L.A."/>
            <person name="Sharon I."/>
            <person name="Castelle C.J."/>
            <person name="Probst A.J."/>
            <person name="Thomas B.C."/>
            <person name="Singh A."/>
            <person name="Wilkins M.J."/>
            <person name="Karaoz U."/>
            <person name="Brodie E.L."/>
            <person name="Williams K.H."/>
            <person name="Hubbard S.S."/>
            <person name="Banfield J.F."/>
        </authorList>
    </citation>
    <scope>NUCLEOTIDE SEQUENCE [LARGE SCALE GENOMIC DNA]</scope>
</reference>
<comment type="caution">
    <text evidence="21">The sequence shown here is derived from an EMBL/GenBank/DDBJ whole genome shotgun (WGS) entry which is preliminary data.</text>
</comment>
<evidence type="ECO:0000256" key="16">
    <source>
        <dbReference type="RuleBase" id="RU003874"/>
    </source>
</evidence>
<dbReference type="PROSITE" id="PS01312">
    <property type="entry name" value="SECA"/>
    <property type="match status" value="1"/>
</dbReference>
<evidence type="ECO:0000256" key="9">
    <source>
        <dbReference type="ARBA" id="ARBA00022833"/>
    </source>
</evidence>
<dbReference type="EC" id="7.4.2.8" evidence="15"/>
<dbReference type="GO" id="GO:0046872">
    <property type="term" value="F:metal ion binding"/>
    <property type="evidence" value="ECO:0007669"/>
    <property type="project" value="UniProtKB-KW"/>
</dbReference>
<dbReference type="FunFam" id="3.40.50.300:FF:000113">
    <property type="entry name" value="Preprotein translocase subunit SecA"/>
    <property type="match status" value="1"/>
</dbReference>
<evidence type="ECO:0000256" key="13">
    <source>
        <dbReference type="ARBA" id="ARBA00023010"/>
    </source>
</evidence>
<dbReference type="InterPro" id="IPR000185">
    <property type="entry name" value="SecA"/>
</dbReference>
<evidence type="ECO:0000259" key="20">
    <source>
        <dbReference type="PROSITE" id="PS51196"/>
    </source>
</evidence>
<evidence type="ECO:0000256" key="11">
    <source>
        <dbReference type="ARBA" id="ARBA00022927"/>
    </source>
</evidence>
<gene>
    <name evidence="15" type="primary">secA</name>
    <name evidence="21" type="ORF">A2866_00635</name>
</gene>
<comment type="function">
    <text evidence="15">Part of the Sec protein translocase complex. Interacts with the SecYEG preprotein conducting channel. Has a central role in coupling the hydrolysis of ATP to the transfer of proteins into and across the cell membrane, serving as an ATP-driven molecular motor driving the stepwise translocation of polypeptide chains across the membrane.</text>
</comment>
<dbReference type="GO" id="GO:0017038">
    <property type="term" value="P:protein import"/>
    <property type="evidence" value="ECO:0007669"/>
    <property type="project" value="InterPro"/>
</dbReference>
<evidence type="ECO:0000313" key="22">
    <source>
        <dbReference type="Proteomes" id="UP000177026"/>
    </source>
</evidence>
<comment type="subunit">
    <text evidence="15">Monomer and homodimer. Part of the essential Sec protein translocation apparatus which comprises SecA, SecYEG and auxiliary proteins SecDF. Other proteins may also be involved.</text>
</comment>
<dbReference type="GO" id="GO:0031522">
    <property type="term" value="C:cell envelope Sec protein transport complex"/>
    <property type="evidence" value="ECO:0007669"/>
    <property type="project" value="TreeGrafter"/>
</dbReference>
<keyword evidence="7" id="KW-0479">Metal-binding</keyword>
<feature type="region of interest" description="Disordered" evidence="17">
    <location>
        <begin position="852"/>
        <end position="910"/>
    </location>
</feature>
<dbReference type="Proteomes" id="UP000177026">
    <property type="component" value="Unassembled WGS sequence"/>
</dbReference>
<dbReference type="InterPro" id="IPR044722">
    <property type="entry name" value="SecA_SF2_C"/>
</dbReference>
<dbReference type="GO" id="GO:0065002">
    <property type="term" value="P:intracellular protein transmembrane transport"/>
    <property type="evidence" value="ECO:0007669"/>
    <property type="project" value="UniProtKB-UniRule"/>
</dbReference>
<dbReference type="Pfam" id="PF07516">
    <property type="entry name" value="SecA_SW"/>
    <property type="match status" value="1"/>
</dbReference>
<dbReference type="InterPro" id="IPR011130">
    <property type="entry name" value="SecA_preprotein_X-link_dom"/>
</dbReference>
<dbReference type="SMART" id="SM00957">
    <property type="entry name" value="SecA_DEAD"/>
    <property type="match status" value="1"/>
</dbReference>
<dbReference type="PROSITE" id="PS51194">
    <property type="entry name" value="HELICASE_CTER"/>
    <property type="match status" value="1"/>
</dbReference>
<keyword evidence="5 15" id="KW-1003">Cell membrane</keyword>
<dbReference type="SUPFAM" id="SSF52540">
    <property type="entry name" value="P-loop containing nucleoside triphosphate hydrolases"/>
    <property type="match status" value="2"/>
</dbReference>
<feature type="binding site" evidence="15">
    <location>
        <begin position="104"/>
        <end position="108"/>
    </location>
    <ligand>
        <name>ATP</name>
        <dbReference type="ChEBI" id="CHEBI:30616"/>
    </ligand>
</feature>
<dbReference type="Pfam" id="PF02810">
    <property type="entry name" value="SEC-C"/>
    <property type="match status" value="1"/>
</dbReference>
<dbReference type="InterPro" id="IPR011115">
    <property type="entry name" value="SecA_DEAD"/>
</dbReference>
<dbReference type="InterPro" id="IPR027417">
    <property type="entry name" value="P-loop_NTPase"/>
</dbReference>
<dbReference type="FunFam" id="3.90.1440.10:FF:000003">
    <property type="entry name" value="Preprotein translocase SecA subunit"/>
    <property type="match status" value="1"/>
</dbReference>
<evidence type="ECO:0000256" key="4">
    <source>
        <dbReference type="ARBA" id="ARBA00022448"/>
    </source>
</evidence>
<feature type="domain" description="Helicase C-terminal" evidence="19">
    <location>
        <begin position="435"/>
        <end position="639"/>
    </location>
</feature>
<keyword evidence="14 15" id="KW-0472">Membrane</keyword>
<dbReference type="NCBIfam" id="TIGR00963">
    <property type="entry name" value="secA"/>
    <property type="match status" value="1"/>
</dbReference>
<dbReference type="GO" id="GO:0008564">
    <property type="term" value="F:protein-exporting ATPase activity"/>
    <property type="evidence" value="ECO:0007669"/>
    <property type="project" value="UniProtKB-EC"/>
</dbReference>
<evidence type="ECO:0000256" key="1">
    <source>
        <dbReference type="ARBA" id="ARBA00001947"/>
    </source>
</evidence>
<keyword evidence="4 15" id="KW-0813">Transport</keyword>
<evidence type="ECO:0000256" key="5">
    <source>
        <dbReference type="ARBA" id="ARBA00022475"/>
    </source>
</evidence>
<dbReference type="SMART" id="SM00958">
    <property type="entry name" value="SecA_PP_bind"/>
    <property type="match status" value="1"/>
</dbReference>
<comment type="catalytic activity">
    <reaction evidence="15">
        <text>ATP + H2O + cellular proteinSide 1 = ADP + phosphate + cellular proteinSide 2.</text>
        <dbReference type="EC" id="7.4.2.8"/>
    </reaction>
</comment>
<comment type="subcellular location">
    <subcellularLocation>
        <location evidence="15">Cell membrane</location>
        <topology evidence="15">Peripheral membrane protein</topology>
        <orientation evidence="15">Cytoplasmic side</orientation>
    </subcellularLocation>
    <subcellularLocation>
        <location evidence="15">Cytoplasm</location>
    </subcellularLocation>
    <subcellularLocation>
        <location evidence="2">Membrane</location>
        <topology evidence="2">Peripheral membrane protein</topology>
    </subcellularLocation>
    <text evidence="15">Distribution is 50-50.</text>
</comment>
<sequence length="932" mass="106856">MFNFFKKFFDYNEKVINTLKKKVEEISLLEDKARKLTDFQFKKETEKLKDSVQSGKTTLDDVLPWSYALVREAARRTLGQRHFDVQLMAGIALHEGKIAEQKTGEGKTLSAISALYLNALTGKGSHLVTVNDYLARRDAGWMGTIFHFLGLTTSAIISDKSYLYDPAFTEKDANDWRLQHLRPISRKEAYLADVTYGINSEFGFDYLRDNMANSVSELVQREFNFAVIDEADSILIDEARTPHIISAPYEEDTSKYYRYAKIVKQLDSKTDYVIDEKLRTSNLTEAGIKKIESILGVTNVYEKDFESLFHIEAALKAETLFRLDKDYIVKDGEVIIVDEFTGRLLYGRRFSEGLHQAIEAKENVTIQRESKTLATVSLQNYFRMYKKLAGMTGTAATEAEEFHKIYKTDVLVVPTHMPMVRKDSPDMIYKTERAKFNAVVETIAESYKIGRPVLVGTTSIEKNEYLSSLLKRKGIPHELLNAKNHEREAMIISNAGKKGSITVATNMAGRGVDIILGGETPSKSQSEYKNRQREWQKSHDEVVELGGLYVMGTERHESRRIDNQLRGRSGRQGDPGETRFFVALEDDLMRIFGGEQISKLMTFFNFPEDQPLTHSMVSKAIEQAQVKVEGFNFDIRKHLVDYDDVLNKQRDIIYTLRKKILALSEKDEKQFRETVDEVFQEEIEVLVNAVLGTEEIISKDSLVNLHKELNLIFPIELEDIQKYARERDTGKLVSFLLEKIKKTYDQKEKKIGKQLWKEIARMIFLNTIDKYWTEHLTAIEDLREGINLRGYAQMDPLVEYKNEAYSMFERLVGDINFEVTRRLFKIEVQTGTHTHLIQPEQPKQPKIYKSASRVDPFSQAQKKQETVPTQLPSPVGLPQGSSTPTVVEQPASTSHSGFRIIPPGQKTEHKLGRNDPCWCGSGKKYKRCHYPN</sequence>
<evidence type="ECO:0000256" key="15">
    <source>
        <dbReference type="HAMAP-Rule" id="MF_01382"/>
    </source>
</evidence>